<evidence type="ECO:0000313" key="4">
    <source>
        <dbReference type="Proteomes" id="UP000296049"/>
    </source>
</evidence>
<organism evidence="3 4">
    <name type="scientific">Anas platyrhynchos</name>
    <name type="common">Mallard</name>
    <name type="synonym">Anas boschas</name>
    <dbReference type="NCBI Taxonomy" id="8839"/>
    <lineage>
        <taxon>Eukaryota</taxon>
        <taxon>Metazoa</taxon>
        <taxon>Chordata</taxon>
        <taxon>Craniata</taxon>
        <taxon>Vertebrata</taxon>
        <taxon>Euteleostomi</taxon>
        <taxon>Archelosauria</taxon>
        <taxon>Archosauria</taxon>
        <taxon>Dinosauria</taxon>
        <taxon>Saurischia</taxon>
        <taxon>Theropoda</taxon>
        <taxon>Coelurosauria</taxon>
        <taxon>Aves</taxon>
        <taxon>Neognathae</taxon>
        <taxon>Galloanserae</taxon>
        <taxon>Anseriformes</taxon>
        <taxon>Anatidae</taxon>
        <taxon>Anatinae</taxon>
        <taxon>Anas</taxon>
    </lineage>
</organism>
<name>R0JVW8_ANAPL</name>
<keyword evidence="2" id="KW-0732">Signal</keyword>
<feature type="signal peptide" evidence="2">
    <location>
        <begin position="1"/>
        <end position="20"/>
    </location>
</feature>
<accession>R0JVW8</accession>
<evidence type="ECO:0000256" key="2">
    <source>
        <dbReference type="SAM" id="SignalP"/>
    </source>
</evidence>
<sequence>MLSMMKLAVLLIILPGLSVALSWEQGSDLLLAEKAKPYTSCQLSSPSSSKVIFLTRNYISRDDHRILLSAEGAESSVYKQFYWYEEHTGKDGSLEGTGNHTLGKGWTGDQCTA</sequence>
<dbReference type="AlphaFoldDB" id="R0JVW8"/>
<proteinExistence type="predicted"/>
<feature type="region of interest" description="Disordered" evidence="1">
    <location>
        <begin position="94"/>
        <end position="113"/>
    </location>
</feature>
<evidence type="ECO:0000256" key="1">
    <source>
        <dbReference type="SAM" id="MobiDB-lite"/>
    </source>
</evidence>
<dbReference type="Proteomes" id="UP000296049">
    <property type="component" value="Unassembled WGS sequence"/>
</dbReference>
<keyword evidence="4" id="KW-1185">Reference proteome</keyword>
<reference evidence="4" key="1">
    <citation type="journal article" date="2013" name="Nat. Genet.">
        <title>The duck genome and transcriptome provide insight into an avian influenza virus reservoir species.</title>
        <authorList>
            <person name="Huang Y."/>
            <person name="Li Y."/>
            <person name="Burt D.W."/>
            <person name="Chen H."/>
            <person name="Zhang Y."/>
            <person name="Qian W."/>
            <person name="Kim H."/>
            <person name="Gan S."/>
            <person name="Zhao Y."/>
            <person name="Li J."/>
            <person name="Yi K."/>
            <person name="Feng H."/>
            <person name="Zhu P."/>
            <person name="Li B."/>
            <person name="Liu Q."/>
            <person name="Fairley S."/>
            <person name="Magor K.E."/>
            <person name="Du Z."/>
            <person name="Hu X."/>
            <person name="Goodman L."/>
            <person name="Tafer H."/>
            <person name="Vignal A."/>
            <person name="Lee T."/>
            <person name="Kim K.W."/>
            <person name="Sheng Z."/>
            <person name="An Y."/>
            <person name="Searle S."/>
            <person name="Herrero J."/>
            <person name="Groenen M.A."/>
            <person name="Crooijmans R.P."/>
            <person name="Faraut T."/>
            <person name="Cai Q."/>
            <person name="Webster R.G."/>
            <person name="Aldridge J.R."/>
            <person name="Warren W.C."/>
            <person name="Bartschat S."/>
            <person name="Kehr S."/>
            <person name="Marz M."/>
            <person name="Stadler P.F."/>
            <person name="Smith J."/>
            <person name="Kraus R.H."/>
            <person name="Zhao Y."/>
            <person name="Ren L."/>
            <person name="Fei J."/>
            <person name="Morisson M."/>
            <person name="Kaiser P."/>
            <person name="Griffin D.K."/>
            <person name="Rao M."/>
            <person name="Pitel F."/>
            <person name="Wang J."/>
            <person name="Li N."/>
        </authorList>
    </citation>
    <scope>NUCLEOTIDE SEQUENCE [LARGE SCALE GENOMIC DNA]</scope>
</reference>
<evidence type="ECO:0000313" key="3">
    <source>
        <dbReference type="EMBL" id="EOB01706.1"/>
    </source>
</evidence>
<protein>
    <submittedName>
        <fullName evidence="3">Uncharacterized protein</fullName>
    </submittedName>
</protein>
<gene>
    <name evidence="3" type="ORF">Anapl_07207</name>
</gene>
<feature type="chain" id="PRO_5004353737" evidence="2">
    <location>
        <begin position="21"/>
        <end position="113"/>
    </location>
</feature>
<dbReference type="EMBL" id="KB743058">
    <property type="protein sequence ID" value="EOB01706.1"/>
    <property type="molecule type" value="Genomic_DNA"/>
</dbReference>